<dbReference type="InterPro" id="IPR011032">
    <property type="entry name" value="GroES-like_sf"/>
</dbReference>
<keyword evidence="15" id="KW-1185">Reference proteome</keyword>
<evidence type="ECO:0000256" key="3">
    <source>
        <dbReference type="ARBA" id="ARBA00013190"/>
    </source>
</evidence>
<sequence length="388" mass="40384">MLVTWAGHESAVRSAYHTVRSGRRPPPTLPVRHHRPVADEESLEPRSSAMATYRAVEVAPDGGLRPTERELVPPAPGRVRIRVEACGICHSDSVAVRPHGSDEPGRVPGHEAVGRIDALGEGVTGWEIGDRVGVGFLGGHCGMCGPCRAGDFVGCADQPYTGVHVDGGYAEAMYVRQTGLVSVPETMSALRVAPLLCAGFTVYNALTQNALTPGGALPGDLVAVQGIGGLGHLAVQYARGLALRVVAVARGAGKKDLALRLGAHHYVDSTSGDTAARLTQLGGARLALATAAAGDMSPLLDGLAHGGRLVVVGVSEEPISVTPYQLVFKGVQVLGSLTGTPAANERNLAFAEAHDVAPMVEQAPLLDAASAYDRMMRGDARFRMVLTT</sequence>
<dbReference type="SUPFAM" id="SSF50129">
    <property type="entry name" value="GroES-like"/>
    <property type="match status" value="1"/>
</dbReference>
<dbReference type="AlphaFoldDB" id="A0A918LJD1"/>
<dbReference type="FunFam" id="3.40.50.720:FF:000039">
    <property type="entry name" value="Alcohol dehydrogenase AdhP"/>
    <property type="match status" value="1"/>
</dbReference>
<dbReference type="Pfam" id="PF00107">
    <property type="entry name" value="ADH_zinc_N"/>
    <property type="match status" value="1"/>
</dbReference>
<dbReference type="GO" id="GO:0005737">
    <property type="term" value="C:cytoplasm"/>
    <property type="evidence" value="ECO:0007669"/>
    <property type="project" value="TreeGrafter"/>
</dbReference>
<proteinExistence type="inferred from homology"/>
<keyword evidence="7" id="KW-0560">Oxidoreductase</keyword>
<keyword evidence="8" id="KW-0520">NAD</keyword>
<dbReference type="PANTHER" id="PTHR42940">
    <property type="entry name" value="ALCOHOL DEHYDROGENASE 1-RELATED"/>
    <property type="match status" value="1"/>
</dbReference>
<evidence type="ECO:0000256" key="6">
    <source>
        <dbReference type="ARBA" id="ARBA00022833"/>
    </source>
</evidence>
<dbReference type="InterPro" id="IPR002328">
    <property type="entry name" value="ADH_Zn_CS"/>
</dbReference>
<dbReference type="PANTHER" id="PTHR42940:SF7">
    <property type="entry name" value="ALCOHOL DEHYDROGENASE-LIKE N-TERMINAL DOMAIN-CONTAINING PROTEIN"/>
    <property type="match status" value="1"/>
</dbReference>
<dbReference type="InterPro" id="IPR036291">
    <property type="entry name" value="NAD(P)-bd_dom_sf"/>
</dbReference>
<dbReference type="GO" id="GO:0004022">
    <property type="term" value="F:alcohol dehydrogenase (NAD+) activity"/>
    <property type="evidence" value="ECO:0007669"/>
    <property type="project" value="UniProtKB-EC"/>
</dbReference>
<evidence type="ECO:0000256" key="11">
    <source>
        <dbReference type="RuleBase" id="RU361277"/>
    </source>
</evidence>
<dbReference type="InterPro" id="IPR013154">
    <property type="entry name" value="ADH-like_N"/>
</dbReference>
<dbReference type="Gene3D" id="3.40.50.720">
    <property type="entry name" value="NAD(P)-binding Rossmann-like Domain"/>
    <property type="match status" value="1"/>
</dbReference>
<dbReference type="SMART" id="SM00829">
    <property type="entry name" value="PKS_ER"/>
    <property type="match status" value="1"/>
</dbReference>
<organism evidence="14 15">
    <name type="scientific">Streptomyces griseoviridis</name>
    <dbReference type="NCBI Taxonomy" id="45398"/>
    <lineage>
        <taxon>Bacteria</taxon>
        <taxon>Bacillati</taxon>
        <taxon>Actinomycetota</taxon>
        <taxon>Actinomycetes</taxon>
        <taxon>Kitasatosporales</taxon>
        <taxon>Streptomycetaceae</taxon>
        <taxon>Streptomyces</taxon>
    </lineage>
</organism>
<comment type="cofactor">
    <cofactor evidence="1 11">
        <name>Zn(2+)</name>
        <dbReference type="ChEBI" id="CHEBI:29105"/>
    </cofactor>
</comment>
<reference evidence="14" key="2">
    <citation type="submission" date="2020-09" db="EMBL/GenBank/DDBJ databases">
        <authorList>
            <person name="Sun Q."/>
            <person name="Ohkuma M."/>
        </authorList>
    </citation>
    <scope>NUCLEOTIDE SEQUENCE</scope>
    <source>
        <strain evidence="14">JCM 4234</strain>
    </source>
</reference>
<comment type="caution">
    <text evidence="14">The sequence shown here is derived from an EMBL/GenBank/DDBJ whole genome shotgun (WGS) entry which is preliminary data.</text>
</comment>
<evidence type="ECO:0000256" key="8">
    <source>
        <dbReference type="ARBA" id="ARBA00023027"/>
    </source>
</evidence>
<keyword evidence="5 11" id="KW-0479">Metal-binding</keyword>
<evidence type="ECO:0000259" key="13">
    <source>
        <dbReference type="SMART" id="SM00829"/>
    </source>
</evidence>
<accession>A0A918LJD1</accession>
<dbReference type="EC" id="1.1.1.1" evidence="3"/>
<evidence type="ECO:0000256" key="1">
    <source>
        <dbReference type="ARBA" id="ARBA00001947"/>
    </source>
</evidence>
<evidence type="ECO:0000256" key="9">
    <source>
        <dbReference type="ARBA" id="ARBA00049164"/>
    </source>
</evidence>
<evidence type="ECO:0000256" key="4">
    <source>
        <dbReference type="ARBA" id="ARBA00016352"/>
    </source>
</evidence>
<keyword evidence="6 11" id="KW-0862">Zinc</keyword>
<dbReference type="Pfam" id="PF08240">
    <property type="entry name" value="ADH_N"/>
    <property type="match status" value="1"/>
</dbReference>
<evidence type="ECO:0000256" key="10">
    <source>
        <dbReference type="ARBA" id="ARBA00049243"/>
    </source>
</evidence>
<feature type="domain" description="Enoyl reductase (ER)" evidence="13">
    <location>
        <begin position="62"/>
        <end position="386"/>
    </location>
</feature>
<evidence type="ECO:0000313" key="14">
    <source>
        <dbReference type="EMBL" id="GGS55381.1"/>
    </source>
</evidence>
<dbReference type="PROSITE" id="PS00059">
    <property type="entry name" value="ADH_ZINC"/>
    <property type="match status" value="1"/>
</dbReference>
<dbReference type="Gene3D" id="3.90.180.10">
    <property type="entry name" value="Medium-chain alcohol dehydrogenases, catalytic domain"/>
    <property type="match status" value="1"/>
</dbReference>
<name>A0A918LJD1_STRGD</name>
<dbReference type="Proteomes" id="UP000653493">
    <property type="component" value="Unassembled WGS sequence"/>
</dbReference>
<protein>
    <recommendedName>
        <fullName evidence="4">Alcohol dehydrogenase</fullName>
        <ecNumber evidence="3">1.1.1.1</ecNumber>
    </recommendedName>
</protein>
<evidence type="ECO:0000313" key="15">
    <source>
        <dbReference type="Proteomes" id="UP000653493"/>
    </source>
</evidence>
<evidence type="ECO:0000256" key="7">
    <source>
        <dbReference type="ARBA" id="ARBA00023002"/>
    </source>
</evidence>
<dbReference type="InterPro" id="IPR020843">
    <property type="entry name" value="ER"/>
</dbReference>
<dbReference type="InterPro" id="IPR013149">
    <property type="entry name" value="ADH-like_C"/>
</dbReference>
<gene>
    <name evidence="14" type="ORF">GCM10010238_50920</name>
</gene>
<evidence type="ECO:0000256" key="12">
    <source>
        <dbReference type="SAM" id="MobiDB-lite"/>
    </source>
</evidence>
<dbReference type="SUPFAM" id="SSF51735">
    <property type="entry name" value="NAD(P)-binding Rossmann-fold domains"/>
    <property type="match status" value="1"/>
</dbReference>
<comment type="similarity">
    <text evidence="2 11">Belongs to the zinc-containing alcohol dehydrogenase family.</text>
</comment>
<dbReference type="EMBL" id="BMSL01000019">
    <property type="protein sequence ID" value="GGS55381.1"/>
    <property type="molecule type" value="Genomic_DNA"/>
</dbReference>
<dbReference type="GO" id="GO:0008270">
    <property type="term" value="F:zinc ion binding"/>
    <property type="evidence" value="ECO:0007669"/>
    <property type="project" value="InterPro"/>
</dbReference>
<evidence type="ECO:0000256" key="2">
    <source>
        <dbReference type="ARBA" id="ARBA00008072"/>
    </source>
</evidence>
<comment type="catalytic activity">
    <reaction evidence="9">
        <text>a secondary alcohol + NAD(+) = a ketone + NADH + H(+)</text>
        <dbReference type="Rhea" id="RHEA:10740"/>
        <dbReference type="ChEBI" id="CHEBI:15378"/>
        <dbReference type="ChEBI" id="CHEBI:17087"/>
        <dbReference type="ChEBI" id="CHEBI:35681"/>
        <dbReference type="ChEBI" id="CHEBI:57540"/>
        <dbReference type="ChEBI" id="CHEBI:57945"/>
        <dbReference type="EC" id="1.1.1.1"/>
    </reaction>
</comment>
<comment type="catalytic activity">
    <reaction evidence="10">
        <text>a primary alcohol + NAD(+) = an aldehyde + NADH + H(+)</text>
        <dbReference type="Rhea" id="RHEA:10736"/>
        <dbReference type="ChEBI" id="CHEBI:15378"/>
        <dbReference type="ChEBI" id="CHEBI:15734"/>
        <dbReference type="ChEBI" id="CHEBI:17478"/>
        <dbReference type="ChEBI" id="CHEBI:57540"/>
        <dbReference type="ChEBI" id="CHEBI:57945"/>
        <dbReference type="EC" id="1.1.1.1"/>
    </reaction>
</comment>
<reference evidence="14" key="1">
    <citation type="journal article" date="2014" name="Int. J. Syst. Evol. Microbiol.">
        <title>Complete genome sequence of Corynebacterium casei LMG S-19264T (=DSM 44701T), isolated from a smear-ripened cheese.</title>
        <authorList>
            <consortium name="US DOE Joint Genome Institute (JGI-PGF)"/>
            <person name="Walter F."/>
            <person name="Albersmeier A."/>
            <person name="Kalinowski J."/>
            <person name="Ruckert C."/>
        </authorList>
    </citation>
    <scope>NUCLEOTIDE SEQUENCE</scope>
    <source>
        <strain evidence="14">JCM 4234</strain>
    </source>
</reference>
<evidence type="ECO:0000256" key="5">
    <source>
        <dbReference type="ARBA" id="ARBA00022723"/>
    </source>
</evidence>
<feature type="region of interest" description="Disordered" evidence="12">
    <location>
        <begin position="16"/>
        <end position="48"/>
    </location>
</feature>